<dbReference type="Pfam" id="PF08889">
    <property type="entry name" value="WbqC"/>
    <property type="match status" value="1"/>
</dbReference>
<dbReference type="AlphaFoldDB" id="A0A364Y994"/>
<name>A0A364Y994_9BACT</name>
<organism evidence="1 2">
    <name type="scientific">Pseudochryseolinea flava</name>
    <dbReference type="NCBI Taxonomy" id="2059302"/>
    <lineage>
        <taxon>Bacteria</taxon>
        <taxon>Pseudomonadati</taxon>
        <taxon>Bacteroidota</taxon>
        <taxon>Cytophagia</taxon>
        <taxon>Cytophagales</taxon>
        <taxon>Fulvivirgaceae</taxon>
        <taxon>Pseudochryseolinea</taxon>
    </lineage>
</organism>
<dbReference type="Proteomes" id="UP000251889">
    <property type="component" value="Unassembled WGS sequence"/>
</dbReference>
<proteinExistence type="predicted"/>
<reference evidence="1 2" key="1">
    <citation type="submission" date="2018-06" db="EMBL/GenBank/DDBJ databases">
        <title>Chryseolinea flavus sp. nov., a member of the phylum Bacteroidetes isolated from soil.</title>
        <authorList>
            <person name="Li Y."/>
            <person name="Wang J."/>
        </authorList>
    </citation>
    <scope>NUCLEOTIDE SEQUENCE [LARGE SCALE GENOMIC DNA]</scope>
    <source>
        <strain evidence="1 2">SDU1-6</strain>
    </source>
</reference>
<gene>
    <name evidence="1" type="ORF">DQQ10_05100</name>
</gene>
<comment type="caution">
    <text evidence="1">The sequence shown here is derived from an EMBL/GenBank/DDBJ whole genome shotgun (WGS) entry which is preliminary data.</text>
</comment>
<dbReference type="InterPro" id="IPR014985">
    <property type="entry name" value="WbqC"/>
</dbReference>
<accession>A0A364Y994</accession>
<keyword evidence="2" id="KW-1185">Reference proteome</keyword>
<dbReference type="EMBL" id="QMFY01000001">
    <property type="protein sequence ID" value="RAW03463.1"/>
    <property type="molecule type" value="Genomic_DNA"/>
</dbReference>
<protein>
    <recommendedName>
        <fullName evidence="3">WbqC family protein</fullName>
    </recommendedName>
</protein>
<sequence>MHAVLIEAHYLPSIAYFSAISQAEKIVVERHEHYIKQSYRNRCYIKTTFGRQHLIIPLTSKHGKPMIDEVLIDYQQKWLNNHWRTIRSAYANAPFFEYYADDLEKVLFKKPARLYDLNVELLSLCLKWLKWKIPVVESLSYEKDPIDLKDLRSVVNPKKTGLLAEFFTPVPYTQVFGATFEENLSIVDLIFCVGPSAAGVVLDSTLEK</sequence>
<evidence type="ECO:0000313" key="1">
    <source>
        <dbReference type="EMBL" id="RAW03463.1"/>
    </source>
</evidence>
<dbReference type="RefSeq" id="WP_112745677.1">
    <property type="nucleotide sequence ID" value="NZ_QMFY01000001.1"/>
</dbReference>
<dbReference type="OrthoDB" id="1523452at2"/>
<evidence type="ECO:0000313" key="2">
    <source>
        <dbReference type="Proteomes" id="UP000251889"/>
    </source>
</evidence>
<evidence type="ECO:0008006" key="3">
    <source>
        <dbReference type="Google" id="ProtNLM"/>
    </source>
</evidence>